<feature type="compositionally biased region" description="Low complexity" evidence="2">
    <location>
        <begin position="463"/>
        <end position="477"/>
    </location>
</feature>
<reference evidence="3" key="1">
    <citation type="submission" date="2021-01" db="EMBL/GenBank/DDBJ databases">
        <authorList>
            <person name="Kaushik A."/>
        </authorList>
    </citation>
    <scope>NUCLEOTIDE SEQUENCE</scope>
    <source>
        <strain evidence="3">AG1-1C</strain>
    </source>
</reference>
<evidence type="ECO:0000313" key="3">
    <source>
        <dbReference type="EMBL" id="CAE6430318.1"/>
    </source>
</evidence>
<evidence type="ECO:0000256" key="1">
    <source>
        <dbReference type="ARBA" id="ARBA00006888"/>
    </source>
</evidence>
<evidence type="ECO:0000256" key="2">
    <source>
        <dbReference type="SAM" id="MobiDB-lite"/>
    </source>
</evidence>
<feature type="region of interest" description="Disordered" evidence="2">
    <location>
        <begin position="155"/>
        <end position="179"/>
    </location>
</feature>
<comment type="similarity">
    <text evidence="1">Belongs to the FAM72 family.</text>
</comment>
<gene>
    <name evidence="3" type="ORF">RDB_LOCUS107467</name>
</gene>
<evidence type="ECO:0000313" key="4">
    <source>
        <dbReference type="Proteomes" id="UP000663846"/>
    </source>
</evidence>
<dbReference type="GO" id="GO:0005829">
    <property type="term" value="C:cytosol"/>
    <property type="evidence" value="ECO:0007669"/>
    <property type="project" value="TreeGrafter"/>
</dbReference>
<comment type="caution">
    <text evidence="3">The sequence shown here is derived from an EMBL/GenBank/DDBJ whole genome shotgun (WGS) entry which is preliminary data.</text>
</comment>
<feature type="compositionally biased region" description="Basic and acidic residues" evidence="2">
    <location>
        <begin position="155"/>
        <end position="166"/>
    </location>
</feature>
<organism evidence="3 4">
    <name type="scientific">Rhizoctonia solani</name>
    <dbReference type="NCBI Taxonomy" id="456999"/>
    <lineage>
        <taxon>Eukaryota</taxon>
        <taxon>Fungi</taxon>
        <taxon>Dikarya</taxon>
        <taxon>Basidiomycota</taxon>
        <taxon>Agaricomycotina</taxon>
        <taxon>Agaricomycetes</taxon>
        <taxon>Cantharellales</taxon>
        <taxon>Ceratobasidiaceae</taxon>
        <taxon>Rhizoctonia</taxon>
    </lineage>
</organism>
<name>A0A8H2XKX7_9AGAM</name>
<dbReference type="PANTHER" id="PTHR31841:SF1">
    <property type="entry name" value="PROTEIN FAM72A-RELATED"/>
    <property type="match status" value="1"/>
</dbReference>
<dbReference type="InterPro" id="IPR026768">
    <property type="entry name" value="YPEH2ZP"/>
</dbReference>
<dbReference type="Proteomes" id="UP000663846">
    <property type="component" value="Unassembled WGS sequence"/>
</dbReference>
<feature type="region of interest" description="Disordered" evidence="2">
    <location>
        <begin position="457"/>
        <end position="502"/>
    </location>
</feature>
<evidence type="ECO:0008006" key="5">
    <source>
        <dbReference type="Google" id="ProtNLM"/>
    </source>
</evidence>
<proteinExistence type="inferred from homology"/>
<feature type="region of interest" description="Disordered" evidence="2">
    <location>
        <begin position="1"/>
        <end position="61"/>
    </location>
</feature>
<protein>
    <recommendedName>
        <fullName evidence="5">FAM72 protein-domain-containing protein</fullName>
    </recommendedName>
</protein>
<sequence>MPPPNFYRDRWPYPASGNPQNPPTWAHPQVHPPRHLPPNQPQYRPYPYSMNESTSSSHIPSSTIRLRAGSNHGPYAAQAEYGPYFEDEQTHRQFSAQSHHGHVTGSSRAVDEYNHGRRDGINTGDWVRPVVSDDGAAAQLAGRIEMLRQRIGAVERSREQDQREGWSDPATQTAAHQGVRWAHPAENRPGFWEMGYGGQYGHRRPEHMTTTTRNAPGPAFQPVVSSSSLIRSNIPPPVAAPPPETDVPPPPVTGHKVYILDCKSCGTFLSNRGMKARFAVLLLRPNIALFSTDAMPANCSPQSVSGQQSAHEDFGNHPQDITDLIRKTSSVSPAESREEEVLYARYFLPPKSAAMDMHPEKIAPERSADLITHPSPAQPLPRTCECLTQTLSCHGCGAGIGYMIVTPCARCTAQQSISRPGQPQRTANGHRFVFHHAEIVARERLYIPGQPGVHRYPWGIAPTGSSQSSPTPGQSSDSRSRVPSADSEPKSPSIPVFQPHRDGNFIPIVSQVPARAPTRRIQNSGLKAGDVVFWHHLSRTGELGGVSLDDEYYSQHFVER</sequence>
<feature type="compositionally biased region" description="Low complexity" evidence="2">
    <location>
        <begin position="41"/>
        <end position="61"/>
    </location>
</feature>
<dbReference type="PANTHER" id="PTHR31841">
    <property type="entry name" value="PROTEIN FAM72A-RELATED"/>
    <property type="match status" value="1"/>
</dbReference>
<dbReference type="EMBL" id="CAJMWS010000327">
    <property type="protein sequence ID" value="CAE6430318.1"/>
    <property type="molecule type" value="Genomic_DNA"/>
</dbReference>
<dbReference type="AlphaFoldDB" id="A0A8H2XKX7"/>
<accession>A0A8H2XKX7</accession>
<dbReference type="Pfam" id="PF14976">
    <property type="entry name" value="YPEH2ZP"/>
    <property type="match status" value="1"/>
</dbReference>